<feature type="compositionally biased region" description="Basic residues" evidence="1">
    <location>
        <begin position="62"/>
        <end position="71"/>
    </location>
</feature>
<protein>
    <submittedName>
        <fullName evidence="2">Uncharacterized protein</fullName>
    </submittedName>
</protein>
<feature type="region of interest" description="Disordered" evidence="1">
    <location>
        <begin position="1"/>
        <end position="305"/>
    </location>
</feature>
<dbReference type="STRING" id="1810919.A0A3D8QJI4"/>
<organism evidence="2 3">
    <name type="scientific">Aspergillus mulundensis</name>
    <dbReference type="NCBI Taxonomy" id="1810919"/>
    <lineage>
        <taxon>Eukaryota</taxon>
        <taxon>Fungi</taxon>
        <taxon>Dikarya</taxon>
        <taxon>Ascomycota</taxon>
        <taxon>Pezizomycotina</taxon>
        <taxon>Eurotiomycetes</taxon>
        <taxon>Eurotiomycetidae</taxon>
        <taxon>Eurotiales</taxon>
        <taxon>Aspergillaceae</taxon>
        <taxon>Aspergillus</taxon>
        <taxon>Aspergillus subgen. Nidulantes</taxon>
    </lineage>
</organism>
<keyword evidence="3" id="KW-1185">Reference proteome</keyword>
<dbReference type="GeneID" id="38120949"/>
<evidence type="ECO:0000313" key="2">
    <source>
        <dbReference type="EMBL" id="RDW61907.1"/>
    </source>
</evidence>
<accession>A0A3D8QJI4</accession>
<dbReference type="Proteomes" id="UP000256690">
    <property type="component" value="Unassembled WGS sequence"/>
</dbReference>
<dbReference type="OrthoDB" id="2142961at2759"/>
<dbReference type="PANTHER" id="PTHR35361">
    <property type="entry name" value="OS08G0443700 PROTEIN"/>
    <property type="match status" value="1"/>
</dbReference>
<feature type="compositionally biased region" description="Polar residues" evidence="1">
    <location>
        <begin position="347"/>
        <end position="363"/>
    </location>
</feature>
<proteinExistence type="predicted"/>
<name>A0A3D8QJI4_9EURO</name>
<dbReference type="Pfam" id="PF15365">
    <property type="entry name" value="PNRC"/>
    <property type="match status" value="1"/>
</dbReference>
<dbReference type="GO" id="GO:0016071">
    <property type="term" value="P:mRNA metabolic process"/>
    <property type="evidence" value="ECO:0007669"/>
    <property type="project" value="UniProtKB-ARBA"/>
</dbReference>
<dbReference type="EMBL" id="PVWQ01000016">
    <property type="protein sequence ID" value="RDW61907.1"/>
    <property type="molecule type" value="Genomic_DNA"/>
</dbReference>
<feature type="region of interest" description="Disordered" evidence="1">
    <location>
        <begin position="317"/>
        <end position="440"/>
    </location>
</feature>
<feature type="compositionally biased region" description="Basic and acidic residues" evidence="1">
    <location>
        <begin position="269"/>
        <end position="278"/>
    </location>
</feature>
<dbReference type="InterPro" id="IPR028322">
    <property type="entry name" value="PNRC-like_rgn"/>
</dbReference>
<feature type="compositionally biased region" description="Polar residues" evidence="1">
    <location>
        <begin position="426"/>
        <end position="435"/>
    </location>
</feature>
<dbReference type="RefSeq" id="XP_026599038.1">
    <property type="nucleotide sequence ID" value="XM_026752595.1"/>
</dbReference>
<feature type="compositionally biased region" description="Low complexity" evidence="1">
    <location>
        <begin position="115"/>
        <end position="135"/>
    </location>
</feature>
<gene>
    <name evidence="2" type="ORF">DSM5745_10579</name>
</gene>
<sequence length="466" mass="50425">MSTQSPTPLTPKGPRNNRRNQKRFTTPSAGHVSTLATPPSSPPRAVSPREAATDSSGTIAFSKKKGSRSARKPHDGSKTSPVSRSGHRHTSSQSNNIIATPQLKDTHYAGPTFHASPAPSALPIPSFFSESFPESDLAPTLEQDSDHLDADADFENTPSKPKLRPHVSQEQRESTPLDFLFKAAVEARKAPAQQNPEESPRVRSPQTDSKAIHQRKFNNDTSGMFTLEIGGSDSNQAQIGPSFAPSYKDRMNALRSASSPSPNLQDLDENQRKAKTEALKILLLNPRPQRPSSISQLNHDHFSQKQERPILSPMVPHFATPLRTSSGPPVMASCGEPPSKGPPPSGFSTRSGPHHVNLNSPQRQHLPDPTTLGNGVLASNPGNTTKTPRQLYGSPSLTYPSSKLSAHQQHSNDYPTLDSKPAFQNLPVNANSPTVDTKKMEDDLRRILKLDVNSSIPSSGIQSSLA</sequence>
<feature type="compositionally biased region" description="Polar residues" evidence="1">
    <location>
        <begin position="255"/>
        <end position="264"/>
    </location>
</feature>
<evidence type="ECO:0000313" key="3">
    <source>
        <dbReference type="Proteomes" id="UP000256690"/>
    </source>
</evidence>
<dbReference type="PANTHER" id="PTHR35361:SF1">
    <property type="entry name" value="OS08G0443700 PROTEIN"/>
    <property type="match status" value="1"/>
</dbReference>
<reference evidence="2 3" key="1">
    <citation type="journal article" date="2018" name="IMA Fungus">
        <title>IMA Genome-F 9: Draft genome sequence of Annulohypoxylon stygium, Aspergillus mulundensis, Berkeleyomyces basicola (syn. Thielaviopsis basicola), Ceratocystis smalleyi, two Cercospora beticola strains, Coleophoma cylindrospora, Fusarium fracticaudum, Phialophora cf. hyalina, and Morchella septimelata.</title>
        <authorList>
            <person name="Wingfield B.D."/>
            <person name="Bills G.F."/>
            <person name="Dong Y."/>
            <person name="Huang W."/>
            <person name="Nel W.J."/>
            <person name="Swalarsk-Parry B.S."/>
            <person name="Vaghefi N."/>
            <person name="Wilken P.M."/>
            <person name="An Z."/>
            <person name="de Beer Z.W."/>
            <person name="De Vos L."/>
            <person name="Chen L."/>
            <person name="Duong T.A."/>
            <person name="Gao Y."/>
            <person name="Hammerbacher A."/>
            <person name="Kikkert J.R."/>
            <person name="Li Y."/>
            <person name="Li H."/>
            <person name="Li K."/>
            <person name="Li Q."/>
            <person name="Liu X."/>
            <person name="Ma X."/>
            <person name="Naidoo K."/>
            <person name="Pethybridge S.J."/>
            <person name="Sun J."/>
            <person name="Steenkamp E.T."/>
            <person name="van der Nest M.A."/>
            <person name="van Wyk S."/>
            <person name="Wingfield M.J."/>
            <person name="Xiong C."/>
            <person name="Yue Q."/>
            <person name="Zhang X."/>
        </authorList>
    </citation>
    <scope>NUCLEOTIDE SEQUENCE [LARGE SCALE GENOMIC DNA]</scope>
    <source>
        <strain evidence="2 3">DSM 5745</strain>
    </source>
</reference>
<feature type="compositionally biased region" description="Polar residues" evidence="1">
    <location>
        <begin position="380"/>
        <end position="414"/>
    </location>
</feature>
<evidence type="ECO:0000256" key="1">
    <source>
        <dbReference type="SAM" id="MobiDB-lite"/>
    </source>
</evidence>
<comment type="caution">
    <text evidence="2">The sequence shown here is derived from an EMBL/GenBank/DDBJ whole genome shotgun (WGS) entry which is preliminary data.</text>
</comment>
<dbReference type="AlphaFoldDB" id="A0A3D8QJI4"/>